<dbReference type="InterPro" id="IPR006415">
    <property type="entry name" value="P-type_ATPase_IIIB"/>
</dbReference>
<evidence type="ECO:0000313" key="7">
    <source>
        <dbReference type="EMBL" id="OLN29276.1"/>
    </source>
</evidence>
<evidence type="ECO:0000256" key="5">
    <source>
        <dbReference type="SAM" id="Phobius"/>
    </source>
</evidence>
<organism evidence="7 8">
    <name type="scientific">Desulfosporosinus metallidurans</name>
    <dbReference type="NCBI Taxonomy" id="1888891"/>
    <lineage>
        <taxon>Bacteria</taxon>
        <taxon>Bacillati</taxon>
        <taxon>Bacillota</taxon>
        <taxon>Clostridia</taxon>
        <taxon>Eubacteriales</taxon>
        <taxon>Desulfitobacteriaceae</taxon>
        <taxon>Desulfosporosinus</taxon>
    </lineage>
</organism>
<reference evidence="7 8" key="1">
    <citation type="submission" date="2016-09" db="EMBL/GenBank/DDBJ databases">
        <title>Complete genome of Desulfosporosinus sp. OL.</title>
        <authorList>
            <person name="Mardanov A."/>
            <person name="Beletsky A."/>
            <person name="Panova A."/>
            <person name="Karnachuk O."/>
            <person name="Ravin N."/>
        </authorList>
    </citation>
    <scope>NUCLEOTIDE SEQUENCE [LARGE SCALE GENOMIC DNA]</scope>
    <source>
        <strain evidence="7 8">OL</strain>
    </source>
</reference>
<keyword evidence="5" id="KW-0812">Transmembrane</keyword>
<feature type="transmembrane region" description="Helical" evidence="5">
    <location>
        <begin position="70"/>
        <end position="89"/>
    </location>
</feature>
<accession>A0A1Q8QPN1</accession>
<dbReference type="PRINTS" id="PR01836">
    <property type="entry name" value="MGATPASE"/>
</dbReference>
<proteinExistence type="predicted"/>
<comment type="caution">
    <text evidence="7">The sequence shown here is derived from an EMBL/GenBank/DDBJ whole genome shotgun (WGS) entry which is preliminary data.</text>
</comment>
<dbReference type="STRING" id="1888891.DSOL_3613"/>
<dbReference type="RefSeq" id="WP_075366070.1">
    <property type="nucleotide sequence ID" value="NZ_MLBF01000034.1"/>
</dbReference>
<keyword evidence="4" id="KW-0460">Magnesium</keyword>
<dbReference type="GO" id="GO:0005886">
    <property type="term" value="C:plasma membrane"/>
    <property type="evidence" value="ECO:0007669"/>
    <property type="project" value="UniProtKB-SubCell"/>
</dbReference>
<dbReference type="EMBL" id="MLBF01000034">
    <property type="protein sequence ID" value="OLN29276.1"/>
    <property type="molecule type" value="Genomic_DNA"/>
</dbReference>
<gene>
    <name evidence="7" type="ORF">DSOL_3613</name>
</gene>
<dbReference type="Pfam" id="PF00689">
    <property type="entry name" value="Cation_ATPase_C"/>
    <property type="match status" value="1"/>
</dbReference>
<keyword evidence="5" id="KW-1133">Transmembrane helix</keyword>
<feature type="transmembrane region" description="Helical" evidence="5">
    <location>
        <begin position="12"/>
        <end position="32"/>
    </location>
</feature>
<protein>
    <submittedName>
        <fullName evidence="7">Lead, cadmium, zinc and mercury transporting ATPase</fullName>
    </submittedName>
</protein>
<name>A0A1Q8QPN1_9FIRM</name>
<dbReference type="InterPro" id="IPR006068">
    <property type="entry name" value="ATPase_P-typ_cation-transptr_C"/>
</dbReference>
<dbReference type="AlphaFoldDB" id="A0A1Q8QPN1"/>
<keyword evidence="2" id="KW-1003">Cell membrane</keyword>
<evidence type="ECO:0000256" key="3">
    <source>
        <dbReference type="ARBA" id="ARBA00022553"/>
    </source>
</evidence>
<dbReference type="GO" id="GO:0015444">
    <property type="term" value="F:P-type magnesium transporter activity"/>
    <property type="evidence" value="ECO:0007669"/>
    <property type="project" value="InterPro"/>
</dbReference>
<keyword evidence="8" id="KW-1185">Reference proteome</keyword>
<dbReference type="Gene3D" id="1.20.1110.10">
    <property type="entry name" value="Calcium-transporting ATPase, transmembrane domain"/>
    <property type="match status" value="1"/>
</dbReference>
<sequence>MFFLHATPEQFRTGWFLESVLSASLIVLVIRTRKPFFQSKPGKALFWTTLAVAVAVLIFPYSFLGSLFGFVPLPAALFPVLGIILLLYITSAEMAKKLFYKGGSYK</sequence>
<evidence type="ECO:0000256" key="4">
    <source>
        <dbReference type="ARBA" id="ARBA00022842"/>
    </source>
</evidence>
<keyword evidence="3" id="KW-0597">Phosphoprotein</keyword>
<dbReference type="Proteomes" id="UP000186102">
    <property type="component" value="Unassembled WGS sequence"/>
</dbReference>
<evidence type="ECO:0000256" key="1">
    <source>
        <dbReference type="ARBA" id="ARBA00004651"/>
    </source>
</evidence>
<evidence type="ECO:0000259" key="6">
    <source>
        <dbReference type="Pfam" id="PF00689"/>
    </source>
</evidence>
<dbReference type="InterPro" id="IPR023298">
    <property type="entry name" value="ATPase_P-typ_TM_dom_sf"/>
</dbReference>
<evidence type="ECO:0000256" key="2">
    <source>
        <dbReference type="ARBA" id="ARBA00022475"/>
    </source>
</evidence>
<comment type="subcellular location">
    <subcellularLocation>
        <location evidence="1">Cell membrane</location>
        <topology evidence="1">Multi-pass membrane protein</topology>
    </subcellularLocation>
</comment>
<feature type="domain" description="Cation-transporting P-type ATPase C-terminal" evidence="6">
    <location>
        <begin position="6"/>
        <end position="97"/>
    </location>
</feature>
<dbReference type="SUPFAM" id="SSF81665">
    <property type="entry name" value="Calcium ATPase, transmembrane domain M"/>
    <property type="match status" value="1"/>
</dbReference>
<keyword evidence="5" id="KW-0472">Membrane</keyword>
<feature type="transmembrane region" description="Helical" evidence="5">
    <location>
        <begin position="44"/>
        <end position="64"/>
    </location>
</feature>
<evidence type="ECO:0000313" key="8">
    <source>
        <dbReference type="Proteomes" id="UP000186102"/>
    </source>
</evidence>